<reference evidence="1" key="1">
    <citation type="journal article" date="2020" name="Nature">
        <title>Giant virus diversity and host interactions through global metagenomics.</title>
        <authorList>
            <person name="Schulz F."/>
            <person name="Roux S."/>
            <person name="Paez-Espino D."/>
            <person name="Jungbluth S."/>
            <person name="Walsh D.A."/>
            <person name="Denef V.J."/>
            <person name="McMahon K.D."/>
            <person name="Konstantinidis K.T."/>
            <person name="Eloe-Fadrosh E.A."/>
            <person name="Kyrpides N.C."/>
            <person name="Woyke T."/>
        </authorList>
    </citation>
    <scope>NUCLEOTIDE SEQUENCE</scope>
    <source>
        <strain evidence="1">GVMAG-S-ERX556126-94</strain>
    </source>
</reference>
<dbReference type="EMBL" id="MN738841">
    <property type="protein sequence ID" value="QHT39321.1"/>
    <property type="molecule type" value="Genomic_DNA"/>
</dbReference>
<accession>A0A6C0FER6</accession>
<protein>
    <submittedName>
        <fullName evidence="1">Uncharacterized protein</fullName>
    </submittedName>
</protein>
<evidence type="ECO:0000313" key="1">
    <source>
        <dbReference type="EMBL" id="QHT39321.1"/>
    </source>
</evidence>
<organism evidence="1">
    <name type="scientific">viral metagenome</name>
    <dbReference type="NCBI Taxonomy" id="1070528"/>
    <lineage>
        <taxon>unclassified sequences</taxon>
        <taxon>metagenomes</taxon>
        <taxon>organismal metagenomes</taxon>
    </lineage>
</organism>
<sequence>MESVVLLGLMGVGYLMNKDKEEKHTTHPEVQPPVVLGSGNSVYDQANYVDSKKYEIDMVTKHHDLAMQGDSKVIDHLNMGGRNTLRDKDVFSDSIKSISGVEIPKEEFLVNDQGIKSEPFFSGNGPANINYDDNQALMNHQGGSQAFRPPKREIGQFFELQKDLGNVFGNQFDGARADQSRYIGSTERRNELPFEQEMVAPIDDKSEVNRDIDLAYAQRNSVDAIRTLNNMKESYGGKILGGKGIDHRGLEGEVFQHKPDADYVNTADRWLVTTGAIEAPMIQPEEVVKETNRAYFNEGKMGPAGAVNFNPSESRPNFKRSTNQQLNIDSNRNMNLEDKAIDDDHNKGSYFAYPNEREITEERTYEGNIKSVFQGETERLYDSVRPTVKQTTLDSDRNGFVGSSITTVPEERLQDSVRATKKQTTNYEYNGNAGSYLPGSMSNDQFYRADLNPNKEIISQGREPTPVNTKLSNGVDILNVDIKKIENDYFNPRINNLDKVYQEIPTDNTCEYTQEKDTLDNVKLADRLDPVMLDPFKDNPYTHSLASFAY</sequence>
<dbReference type="AlphaFoldDB" id="A0A6C0FER6"/>
<proteinExistence type="predicted"/>
<name>A0A6C0FER6_9ZZZZ</name>